<evidence type="ECO:0000256" key="1">
    <source>
        <dbReference type="SAM" id="MobiDB-lite"/>
    </source>
</evidence>
<reference evidence="3" key="1">
    <citation type="submission" date="2016-11" db="UniProtKB">
        <authorList>
            <consortium name="WormBaseParasite"/>
        </authorList>
    </citation>
    <scope>IDENTIFICATION</scope>
</reference>
<dbReference type="AlphaFoldDB" id="A0A1I7URK6"/>
<proteinExistence type="predicted"/>
<dbReference type="Proteomes" id="UP000095282">
    <property type="component" value="Unplaced"/>
</dbReference>
<keyword evidence="2" id="KW-1185">Reference proteome</keyword>
<protein>
    <submittedName>
        <fullName evidence="3">ING domain-containing protein</fullName>
    </submittedName>
</protein>
<name>A0A1I7URK6_9PELO</name>
<organism evidence="2 3">
    <name type="scientific">Caenorhabditis tropicalis</name>
    <dbReference type="NCBI Taxonomy" id="1561998"/>
    <lineage>
        <taxon>Eukaryota</taxon>
        <taxon>Metazoa</taxon>
        <taxon>Ecdysozoa</taxon>
        <taxon>Nematoda</taxon>
        <taxon>Chromadorea</taxon>
        <taxon>Rhabditida</taxon>
        <taxon>Rhabditina</taxon>
        <taxon>Rhabditomorpha</taxon>
        <taxon>Rhabditoidea</taxon>
        <taxon>Rhabditidae</taxon>
        <taxon>Peloderinae</taxon>
        <taxon>Caenorhabditis</taxon>
    </lineage>
</organism>
<feature type="region of interest" description="Disordered" evidence="1">
    <location>
        <begin position="105"/>
        <end position="143"/>
    </location>
</feature>
<sequence length="143" mass="16748">MSSVTDEQLEANMRRWPGEVGILATQIYDLAKERKINETAIKAMDEENKKLLEEIDELKIEHLEACLTGLQQEKDFYKRTVLMSEETTKDLDDYVKDFEKPFERKLQGTSDDSVTEEDEDDLEVPGFGQYRVQRKKPRIDRAE</sequence>
<feature type="compositionally biased region" description="Acidic residues" evidence="1">
    <location>
        <begin position="113"/>
        <end position="123"/>
    </location>
</feature>
<dbReference type="WBParaSite" id="Csp11.Scaffold630.g18644.t1">
    <property type="protein sequence ID" value="Csp11.Scaffold630.g18644.t1"/>
    <property type="gene ID" value="Csp11.Scaffold630.g18644"/>
</dbReference>
<feature type="compositionally biased region" description="Basic residues" evidence="1">
    <location>
        <begin position="132"/>
        <end position="143"/>
    </location>
</feature>
<accession>A0A1I7URK6</accession>
<evidence type="ECO:0000313" key="2">
    <source>
        <dbReference type="Proteomes" id="UP000095282"/>
    </source>
</evidence>
<evidence type="ECO:0000313" key="3">
    <source>
        <dbReference type="WBParaSite" id="Csp11.Scaffold630.g18644.t1"/>
    </source>
</evidence>